<evidence type="ECO:0000313" key="6">
    <source>
        <dbReference type="Proteomes" id="UP001346869"/>
    </source>
</evidence>
<evidence type="ECO:0000259" key="4">
    <source>
        <dbReference type="PROSITE" id="PS50017"/>
    </source>
</evidence>
<reference evidence="5 6" key="1">
    <citation type="journal article" date="2023" name="Genes (Basel)">
        <title>Chromosome-Level Genome Assembly and Circadian Gene Repertoire of the Patagonia Blennie Eleginops maclovinus-The Closest Ancestral Proxy of Antarctic Cryonotothenioids.</title>
        <authorList>
            <person name="Cheng C.C."/>
            <person name="Rivera-Colon A.G."/>
            <person name="Minhas B.F."/>
            <person name="Wilson L."/>
            <person name="Rayamajhi N."/>
            <person name="Vargas-Chacoff L."/>
            <person name="Catchen J.M."/>
        </authorList>
    </citation>
    <scope>NUCLEOTIDE SEQUENCE [LARGE SCALE GENOMIC DNA]</scope>
    <source>
        <strain evidence="5">JMC-PN-2008</strain>
    </source>
</reference>
<sequence length="328" mass="36332">MKVWELCLFFVFLQLGSSRGEDTVAEDIGVHQLQRLVEMLTSTECDDLLFTLSHPEENIFQHLERLAPENNQLDLKPRAKRDASSSQDREAECRAALTDWLLRYGEQTYYDRLSRALQHIGRTDIAIEVGKNINQDKALSLKRFVEDYHKYVQSLNPPQEQSDATGPKKNGQRVRKRKVRDLTWGDLDLIVQRAPVSAYQKGPLDVALPLLYGILLGFGGTFVVGVTVLLIILHISRRSQKRHHSKSSVGDSKLKDAGSGPMAGGGVTDALEPHTKGCSGVTVIVMPLSISPPSDGNVPVWHRGTTNYPAWHSLPPEPAGASTGIPKD</sequence>
<dbReference type="InterPro" id="IPR000488">
    <property type="entry name" value="Death_dom"/>
</dbReference>
<feature type="signal peptide" evidence="3">
    <location>
        <begin position="1"/>
        <end position="20"/>
    </location>
</feature>
<gene>
    <name evidence="5" type="ORF">PBY51_001135</name>
</gene>
<evidence type="ECO:0000256" key="3">
    <source>
        <dbReference type="SAM" id="SignalP"/>
    </source>
</evidence>
<comment type="caution">
    <text evidence="5">The sequence shown here is derived from an EMBL/GenBank/DDBJ whole genome shotgun (WGS) entry which is preliminary data.</text>
</comment>
<keyword evidence="2" id="KW-0812">Transmembrane</keyword>
<keyword evidence="2" id="KW-0472">Membrane</keyword>
<feature type="chain" id="PRO_5043002775" description="Death domain-containing protein" evidence="3">
    <location>
        <begin position="21"/>
        <end position="328"/>
    </location>
</feature>
<name>A0AAN7XNW0_ELEMC</name>
<evidence type="ECO:0000256" key="2">
    <source>
        <dbReference type="SAM" id="Phobius"/>
    </source>
</evidence>
<feature type="compositionally biased region" description="Polar residues" evidence="1">
    <location>
        <begin position="155"/>
        <end position="164"/>
    </location>
</feature>
<accession>A0AAN7XNW0</accession>
<proteinExistence type="predicted"/>
<dbReference type="GO" id="GO:0007165">
    <property type="term" value="P:signal transduction"/>
    <property type="evidence" value="ECO:0007669"/>
    <property type="project" value="InterPro"/>
</dbReference>
<dbReference type="InterPro" id="IPR011029">
    <property type="entry name" value="DEATH-like_dom_sf"/>
</dbReference>
<dbReference type="Proteomes" id="UP001346869">
    <property type="component" value="Unassembled WGS sequence"/>
</dbReference>
<dbReference type="PROSITE" id="PS50017">
    <property type="entry name" value="DEATH_DOMAIN"/>
    <property type="match status" value="1"/>
</dbReference>
<keyword evidence="3" id="KW-0732">Signal</keyword>
<dbReference type="EMBL" id="JAUZQC010000011">
    <property type="protein sequence ID" value="KAK5864174.1"/>
    <property type="molecule type" value="Genomic_DNA"/>
</dbReference>
<reference evidence="5 6" key="2">
    <citation type="journal article" date="2023" name="Mol. Biol. Evol.">
        <title>Genomics of Secondarily Temperate Adaptation in the Only Non-Antarctic Icefish.</title>
        <authorList>
            <person name="Rivera-Colon A.G."/>
            <person name="Rayamajhi N."/>
            <person name="Minhas B.F."/>
            <person name="Madrigal G."/>
            <person name="Bilyk K.T."/>
            <person name="Yoon V."/>
            <person name="Hune M."/>
            <person name="Gregory S."/>
            <person name="Cheng C.H.C."/>
            <person name="Catchen J.M."/>
        </authorList>
    </citation>
    <scope>NUCLEOTIDE SEQUENCE [LARGE SCALE GENOMIC DNA]</scope>
    <source>
        <strain evidence="5">JMC-PN-2008</strain>
    </source>
</reference>
<evidence type="ECO:0000256" key="1">
    <source>
        <dbReference type="SAM" id="MobiDB-lite"/>
    </source>
</evidence>
<dbReference type="CDD" id="cd01670">
    <property type="entry name" value="Death"/>
    <property type="match status" value="1"/>
</dbReference>
<feature type="region of interest" description="Disordered" evidence="1">
    <location>
        <begin position="155"/>
        <end position="177"/>
    </location>
</feature>
<feature type="region of interest" description="Disordered" evidence="1">
    <location>
        <begin position="242"/>
        <end position="273"/>
    </location>
</feature>
<feature type="region of interest" description="Disordered" evidence="1">
    <location>
        <begin position="307"/>
        <end position="328"/>
    </location>
</feature>
<feature type="domain" description="Death" evidence="4">
    <location>
        <begin position="94"/>
        <end position="133"/>
    </location>
</feature>
<organism evidence="5 6">
    <name type="scientific">Eleginops maclovinus</name>
    <name type="common">Patagonian blennie</name>
    <name type="synonym">Eleginus maclovinus</name>
    <dbReference type="NCBI Taxonomy" id="56733"/>
    <lineage>
        <taxon>Eukaryota</taxon>
        <taxon>Metazoa</taxon>
        <taxon>Chordata</taxon>
        <taxon>Craniata</taxon>
        <taxon>Vertebrata</taxon>
        <taxon>Euteleostomi</taxon>
        <taxon>Actinopterygii</taxon>
        <taxon>Neopterygii</taxon>
        <taxon>Teleostei</taxon>
        <taxon>Neoteleostei</taxon>
        <taxon>Acanthomorphata</taxon>
        <taxon>Eupercaria</taxon>
        <taxon>Perciformes</taxon>
        <taxon>Notothenioidei</taxon>
        <taxon>Eleginopidae</taxon>
        <taxon>Eleginops</taxon>
    </lineage>
</organism>
<evidence type="ECO:0000313" key="5">
    <source>
        <dbReference type="EMBL" id="KAK5864174.1"/>
    </source>
</evidence>
<feature type="transmembrane region" description="Helical" evidence="2">
    <location>
        <begin position="210"/>
        <end position="233"/>
    </location>
</feature>
<keyword evidence="6" id="KW-1185">Reference proteome</keyword>
<protein>
    <recommendedName>
        <fullName evidence="4">Death domain-containing protein</fullName>
    </recommendedName>
</protein>
<keyword evidence="2" id="KW-1133">Transmembrane helix</keyword>
<dbReference type="Gene3D" id="1.10.533.10">
    <property type="entry name" value="Death Domain, Fas"/>
    <property type="match status" value="1"/>
</dbReference>
<dbReference type="AlphaFoldDB" id="A0AAN7XNW0"/>